<gene>
    <name evidence="1" type="ORF">HERILL_LOCUS15949</name>
</gene>
<protein>
    <submittedName>
        <fullName evidence="1">Uncharacterized protein</fullName>
    </submittedName>
</protein>
<dbReference type="SUPFAM" id="SSF56672">
    <property type="entry name" value="DNA/RNA polymerases"/>
    <property type="match status" value="1"/>
</dbReference>
<dbReference type="InParanoid" id="A0A7R8Z534"/>
<dbReference type="InterPro" id="IPR043502">
    <property type="entry name" value="DNA/RNA_pol_sf"/>
</dbReference>
<keyword evidence="2" id="KW-1185">Reference proteome</keyword>
<reference evidence="1 2" key="1">
    <citation type="submission" date="2020-11" db="EMBL/GenBank/DDBJ databases">
        <authorList>
            <person name="Wallbank WR R."/>
            <person name="Pardo Diaz C."/>
            <person name="Kozak K."/>
            <person name="Martin S."/>
            <person name="Jiggins C."/>
            <person name="Moest M."/>
            <person name="Warren A I."/>
            <person name="Generalovic N T."/>
            <person name="Byers J.R.P. K."/>
            <person name="Montejo-Kovacevich G."/>
            <person name="Yen C E."/>
        </authorList>
    </citation>
    <scope>NUCLEOTIDE SEQUENCE [LARGE SCALE GENOMIC DNA]</scope>
</reference>
<evidence type="ECO:0000313" key="1">
    <source>
        <dbReference type="EMBL" id="CAD7093677.1"/>
    </source>
</evidence>
<evidence type="ECO:0000313" key="2">
    <source>
        <dbReference type="Proteomes" id="UP000594454"/>
    </source>
</evidence>
<dbReference type="GO" id="GO:0071897">
    <property type="term" value="P:DNA biosynthetic process"/>
    <property type="evidence" value="ECO:0007669"/>
    <property type="project" value="UniProtKB-ARBA"/>
</dbReference>
<dbReference type="EMBL" id="LR899014">
    <property type="protein sequence ID" value="CAD7093677.1"/>
    <property type="molecule type" value="Genomic_DNA"/>
</dbReference>
<dbReference type="AlphaFoldDB" id="A0A7R8Z534"/>
<sequence>MPAISTGMWTHGSAKGLASYYLPHHEVIKKSSTTTKVRAVFSASAKTTSGKSLNDLLMIGPIMQNSFIAFLLRWRTYPGVLTADVAKMYRQIRVRSKDADFQRIVWRPNEADIIRYYRLKKITFGTASAPFQRTRTLQ</sequence>
<accession>A0A7R8Z534</accession>
<organism evidence="1 2">
    <name type="scientific">Hermetia illucens</name>
    <name type="common">Black soldier fly</name>
    <dbReference type="NCBI Taxonomy" id="343691"/>
    <lineage>
        <taxon>Eukaryota</taxon>
        <taxon>Metazoa</taxon>
        <taxon>Ecdysozoa</taxon>
        <taxon>Arthropoda</taxon>
        <taxon>Hexapoda</taxon>
        <taxon>Insecta</taxon>
        <taxon>Pterygota</taxon>
        <taxon>Neoptera</taxon>
        <taxon>Endopterygota</taxon>
        <taxon>Diptera</taxon>
        <taxon>Brachycera</taxon>
        <taxon>Stratiomyomorpha</taxon>
        <taxon>Stratiomyidae</taxon>
        <taxon>Hermetiinae</taxon>
        <taxon>Hermetia</taxon>
    </lineage>
</organism>
<dbReference type="PANTHER" id="PTHR47331">
    <property type="entry name" value="PHD-TYPE DOMAIN-CONTAINING PROTEIN"/>
    <property type="match status" value="1"/>
</dbReference>
<proteinExistence type="predicted"/>
<dbReference type="OrthoDB" id="8045273at2759"/>
<name>A0A7R8Z534_HERIL</name>
<dbReference type="Proteomes" id="UP000594454">
    <property type="component" value="Chromosome 6"/>
</dbReference>